<dbReference type="PROSITE" id="PS00622">
    <property type="entry name" value="HTH_LUXR_1"/>
    <property type="match status" value="1"/>
</dbReference>
<protein>
    <submittedName>
        <fullName evidence="4">Transcriptional regulator</fullName>
    </submittedName>
</protein>
<dbReference type="Pfam" id="PF00196">
    <property type="entry name" value="GerE"/>
    <property type="match status" value="1"/>
</dbReference>
<reference evidence="4 5" key="1">
    <citation type="submission" date="2021-01" db="EMBL/GenBank/DDBJ databases">
        <title>Whole genome shotgun sequence of Planotetraspora mira NBRC 15435.</title>
        <authorList>
            <person name="Komaki H."/>
            <person name="Tamura T."/>
        </authorList>
    </citation>
    <scope>NUCLEOTIDE SEQUENCE [LARGE SCALE GENOMIC DNA]</scope>
    <source>
        <strain evidence="4 5">NBRC 15435</strain>
    </source>
</reference>
<dbReference type="InterPro" id="IPR016032">
    <property type="entry name" value="Sig_transdc_resp-reg_C-effctor"/>
</dbReference>
<keyword evidence="1" id="KW-0547">Nucleotide-binding</keyword>
<proteinExistence type="predicted"/>
<keyword evidence="2" id="KW-0067">ATP-binding</keyword>
<evidence type="ECO:0000256" key="2">
    <source>
        <dbReference type="ARBA" id="ARBA00022840"/>
    </source>
</evidence>
<accession>A0A8J3X589</accession>
<dbReference type="InterPro" id="IPR036388">
    <property type="entry name" value="WH-like_DNA-bd_sf"/>
</dbReference>
<comment type="caution">
    <text evidence="4">The sequence shown here is derived from an EMBL/GenBank/DDBJ whole genome shotgun (WGS) entry which is preliminary data.</text>
</comment>
<dbReference type="Proteomes" id="UP000650628">
    <property type="component" value="Unassembled WGS sequence"/>
</dbReference>
<keyword evidence="5" id="KW-1185">Reference proteome</keyword>
<dbReference type="SUPFAM" id="SSF46894">
    <property type="entry name" value="C-terminal effector domain of the bipartite response regulators"/>
    <property type="match status" value="1"/>
</dbReference>
<feature type="domain" description="HTH luxR-type" evidence="3">
    <location>
        <begin position="852"/>
        <end position="917"/>
    </location>
</feature>
<evidence type="ECO:0000313" key="4">
    <source>
        <dbReference type="EMBL" id="GII28280.1"/>
    </source>
</evidence>
<dbReference type="Gene3D" id="1.10.10.10">
    <property type="entry name" value="Winged helix-like DNA-binding domain superfamily/Winged helix DNA-binding domain"/>
    <property type="match status" value="1"/>
</dbReference>
<dbReference type="GO" id="GO:0004016">
    <property type="term" value="F:adenylate cyclase activity"/>
    <property type="evidence" value="ECO:0007669"/>
    <property type="project" value="TreeGrafter"/>
</dbReference>
<gene>
    <name evidence="4" type="ORF">Pmi06nite_17220</name>
</gene>
<dbReference type="EMBL" id="BOOO01000008">
    <property type="protein sequence ID" value="GII28280.1"/>
    <property type="molecule type" value="Genomic_DNA"/>
</dbReference>
<dbReference type="GO" id="GO:0005524">
    <property type="term" value="F:ATP binding"/>
    <property type="evidence" value="ECO:0007669"/>
    <property type="project" value="UniProtKB-KW"/>
</dbReference>
<dbReference type="SUPFAM" id="SSF52540">
    <property type="entry name" value="P-loop containing nucleoside triphosphate hydrolases"/>
    <property type="match status" value="1"/>
</dbReference>
<dbReference type="CDD" id="cd06170">
    <property type="entry name" value="LuxR_C_like"/>
    <property type="match status" value="1"/>
</dbReference>
<dbReference type="AlphaFoldDB" id="A0A8J3X589"/>
<dbReference type="PROSITE" id="PS50043">
    <property type="entry name" value="HTH_LUXR_2"/>
    <property type="match status" value="1"/>
</dbReference>
<dbReference type="InterPro" id="IPR000792">
    <property type="entry name" value="Tscrpt_reg_LuxR_C"/>
</dbReference>
<evidence type="ECO:0000259" key="3">
    <source>
        <dbReference type="PROSITE" id="PS50043"/>
    </source>
</evidence>
<sequence length="918" mass="98168">MGLICKNVGYGSRRVTSIVLYGRDRETAELDRLLDATQRGRGDACVLWGDPGIGKTALLRYIEGRAEGLAVLSSRGTRSESAMAFAALHELLWPVLDRVDALPAPQAAALRAALGLGEGRTDGLLLGAATLTLLSELARRRPVLILVDDAQWIDPESASCLAFVARRLRTEPIALVAAHQGDPADGRWSGVQGLRVEPLDEAAAREYLRAEHAELTEPAAKAVLRSAHGNPLALHEFSGMTDVDPAEGDTLSPGPRLRQAFLATVASLPRAVRTLLLLIAAEDRGDLGTVSTAATALEIGAETWDQAIAGRFLDLSGTRVSLRHPLIRGVIYEAALLPERQAVHRALAASLTGRDDTDRRAWHLAEATLEPDAEVADLLHHSAQRALARGGCATASRALRRSAELTPDAAQAGGRYAVAARAAWESGEPECARDLLTRARSRAPEAVVATLSRGLRGLLEFVHGEQARAHGLLLADAVIVEDPRLAVQLAGLALRAAWNIDSPEHWARALGVLDGLPATGDEQVDLLVKSVRHWWFEEASPGGQATSEVTQGNDLDLITWLLPPAPIAVAWGLEEQARVCYQGAADRSKETGMLSARAFLLAQLGTVELVSGQWAEGRLNVSEGLRLGEDMGAESVVAQAMTVVGWLRSTTEGETAAEGLIRDVRRSRSSRSSRALMSSSYWHQGVAALGAGRAEDASDLLDRLITPGGEAAHSTFAVLAAADAVEAAVRAGRPDGASEWVRLIEEWAERSGAAWARGAAFRCRALTAGRAEAEALYPLALAGYAEAGRPFDHARTELLYGEWLRRARRRAQARGHLRAARETFARLGARDWLARATTELELAGEAGIQAEQASGPAPLTPQETRIARLTAQGLTNREIAASLFISPRTVGHHLSSVFLKLGITSRAELRELAATLSE</sequence>
<dbReference type="GO" id="GO:0005737">
    <property type="term" value="C:cytoplasm"/>
    <property type="evidence" value="ECO:0007669"/>
    <property type="project" value="TreeGrafter"/>
</dbReference>
<dbReference type="InterPro" id="IPR027417">
    <property type="entry name" value="P-loop_NTPase"/>
</dbReference>
<dbReference type="Gene3D" id="3.40.50.300">
    <property type="entry name" value="P-loop containing nucleotide triphosphate hydrolases"/>
    <property type="match status" value="1"/>
</dbReference>
<evidence type="ECO:0000313" key="5">
    <source>
        <dbReference type="Proteomes" id="UP000650628"/>
    </source>
</evidence>
<dbReference type="Pfam" id="PF13191">
    <property type="entry name" value="AAA_16"/>
    <property type="match status" value="1"/>
</dbReference>
<dbReference type="PRINTS" id="PR00038">
    <property type="entry name" value="HTHLUXR"/>
</dbReference>
<dbReference type="GO" id="GO:0003677">
    <property type="term" value="F:DNA binding"/>
    <property type="evidence" value="ECO:0007669"/>
    <property type="project" value="InterPro"/>
</dbReference>
<evidence type="ECO:0000256" key="1">
    <source>
        <dbReference type="ARBA" id="ARBA00022741"/>
    </source>
</evidence>
<organism evidence="4 5">
    <name type="scientific">Planotetraspora mira</name>
    <dbReference type="NCBI Taxonomy" id="58121"/>
    <lineage>
        <taxon>Bacteria</taxon>
        <taxon>Bacillati</taxon>
        <taxon>Actinomycetota</taxon>
        <taxon>Actinomycetes</taxon>
        <taxon>Streptosporangiales</taxon>
        <taxon>Streptosporangiaceae</taxon>
        <taxon>Planotetraspora</taxon>
    </lineage>
</organism>
<name>A0A8J3X589_9ACTN</name>
<dbReference type="GO" id="GO:0006355">
    <property type="term" value="P:regulation of DNA-templated transcription"/>
    <property type="evidence" value="ECO:0007669"/>
    <property type="project" value="InterPro"/>
</dbReference>
<dbReference type="PANTHER" id="PTHR16305">
    <property type="entry name" value="TESTICULAR SOLUBLE ADENYLYL CYCLASE"/>
    <property type="match status" value="1"/>
</dbReference>
<dbReference type="SMART" id="SM00421">
    <property type="entry name" value="HTH_LUXR"/>
    <property type="match status" value="1"/>
</dbReference>
<dbReference type="PANTHER" id="PTHR16305:SF35">
    <property type="entry name" value="TRANSCRIPTIONAL ACTIVATOR DOMAIN"/>
    <property type="match status" value="1"/>
</dbReference>
<dbReference type="InterPro" id="IPR041664">
    <property type="entry name" value="AAA_16"/>
</dbReference>